<comment type="similarity">
    <text evidence="2">Belongs to the glycosyltransferase 31 family. Beta3-Gal-T subfamily.</text>
</comment>
<evidence type="ECO:0000256" key="5">
    <source>
        <dbReference type="ARBA" id="ARBA00022989"/>
    </source>
</evidence>
<name>A0A9N8H5Q6_9STRA</name>
<dbReference type="PANTHER" id="PTHR23033">
    <property type="entry name" value="BETA1,3-GALACTOSYLTRANSFERASE"/>
    <property type="match status" value="1"/>
</dbReference>
<feature type="transmembrane region" description="Helical" evidence="7">
    <location>
        <begin position="20"/>
        <end position="42"/>
    </location>
</feature>
<accession>A0A9N8H5Q6</accession>
<keyword evidence="9" id="KW-1185">Reference proteome</keyword>
<keyword evidence="6 7" id="KW-0472">Membrane</keyword>
<keyword evidence="3 7" id="KW-0812">Transmembrane</keyword>
<sequence length="394" mass="45717">MTKLQRGSRMAQTSWTGREVVTRLLVNLFYFLLAYECFMLYFEQSAHRDLAATPNLLLSTTARTVGIDVDVLSIGSKSRLDRFQAQIETWARSTSDGGLIRKVYHGTEDDDWDEACRDGSLTTEQAVNVRQVCNKLYRTNRALWYMRRNINLGFLWDSDKLRPGWLCAQKRLVLALARVLRGYNQNNKVPDYLLLVDDDTWYDMDKLVDILRTTNSDSPYVAAGCRTHHSNRHVIYYGGMGLVLSKASLRRMLRPILELPDNANDEWEKHVLHKLSENLAMEKDLHQPGMSLIELMDAYVKAEAYQNANHWERGFCFHSDNFLSFIIEHYRIHETSIMDVLVPEGVFEKHDIVHHGVCTLHANCEDDSMMCHYQTREDMVERTEMAKRARLTVT</sequence>
<keyword evidence="5 7" id="KW-1133">Transmembrane helix</keyword>
<dbReference type="AlphaFoldDB" id="A0A9N8H5Q6"/>
<comment type="subcellular location">
    <subcellularLocation>
        <location evidence="1">Membrane</location>
        <topology evidence="1">Single-pass type II membrane protein</topology>
    </subcellularLocation>
</comment>
<keyword evidence="4" id="KW-0735">Signal-anchor</keyword>
<evidence type="ECO:0000313" key="9">
    <source>
        <dbReference type="Proteomes" id="UP001153069"/>
    </source>
</evidence>
<evidence type="ECO:0000256" key="3">
    <source>
        <dbReference type="ARBA" id="ARBA00022692"/>
    </source>
</evidence>
<evidence type="ECO:0000256" key="7">
    <source>
        <dbReference type="SAM" id="Phobius"/>
    </source>
</evidence>
<evidence type="ECO:0000256" key="2">
    <source>
        <dbReference type="ARBA" id="ARBA00006462"/>
    </source>
</evidence>
<dbReference type="Gene3D" id="3.90.550.50">
    <property type="match status" value="1"/>
</dbReference>
<dbReference type="EMBL" id="CAICTM010000091">
    <property type="protein sequence ID" value="CAB9500802.1"/>
    <property type="molecule type" value="Genomic_DNA"/>
</dbReference>
<reference evidence="8" key="1">
    <citation type="submission" date="2020-06" db="EMBL/GenBank/DDBJ databases">
        <authorList>
            <consortium name="Plant Systems Biology data submission"/>
        </authorList>
    </citation>
    <scope>NUCLEOTIDE SEQUENCE</scope>
    <source>
        <strain evidence="8">D6</strain>
    </source>
</reference>
<evidence type="ECO:0000256" key="4">
    <source>
        <dbReference type="ARBA" id="ARBA00022968"/>
    </source>
</evidence>
<evidence type="ECO:0000313" key="8">
    <source>
        <dbReference type="EMBL" id="CAB9500802.1"/>
    </source>
</evidence>
<comment type="caution">
    <text evidence="8">The sequence shown here is derived from an EMBL/GenBank/DDBJ whole genome shotgun (WGS) entry which is preliminary data.</text>
</comment>
<evidence type="ECO:0000256" key="6">
    <source>
        <dbReference type="ARBA" id="ARBA00023136"/>
    </source>
</evidence>
<dbReference type="InterPro" id="IPR026050">
    <property type="entry name" value="C1GALT1/C1GALT1_chp1"/>
</dbReference>
<dbReference type="PANTHER" id="PTHR23033:SF14">
    <property type="entry name" value="GLYCOPROTEIN-N-ACETYLGALACTOSAMINE 3-BETA-GALACTOSYLTRANSFERASE 1-RELATED"/>
    <property type="match status" value="1"/>
</dbReference>
<organism evidence="8 9">
    <name type="scientific">Seminavis robusta</name>
    <dbReference type="NCBI Taxonomy" id="568900"/>
    <lineage>
        <taxon>Eukaryota</taxon>
        <taxon>Sar</taxon>
        <taxon>Stramenopiles</taxon>
        <taxon>Ochrophyta</taxon>
        <taxon>Bacillariophyta</taxon>
        <taxon>Bacillariophyceae</taxon>
        <taxon>Bacillariophycidae</taxon>
        <taxon>Naviculales</taxon>
        <taxon>Naviculaceae</taxon>
        <taxon>Seminavis</taxon>
    </lineage>
</organism>
<gene>
    <name evidence="8" type="ORF">SEMRO_92_G048160.1</name>
</gene>
<dbReference type="Proteomes" id="UP001153069">
    <property type="component" value="Unassembled WGS sequence"/>
</dbReference>
<dbReference type="GO" id="GO:0016263">
    <property type="term" value="F:glycoprotein-N-acetylgalactosamine 3-beta-galactosyltransferase activity"/>
    <property type="evidence" value="ECO:0007669"/>
    <property type="project" value="TreeGrafter"/>
</dbReference>
<proteinExistence type="inferred from homology"/>
<evidence type="ECO:0000256" key="1">
    <source>
        <dbReference type="ARBA" id="ARBA00004606"/>
    </source>
</evidence>
<dbReference type="GO" id="GO:0016020">
    <property type="term" value="C:membrane"/>
    <property type="evidence" value="ECO:0007669"/>
    <property type="project" value="UniProtKB-SubCell"/>
</dbReference>
<protein>
    <submittedName>
        <fullName evidence="8">Uncharacterized protein</fullName>
    </submittedName>
</protein>
<dbReference type="OrthoDB" id="47367at2759"/>